<protein>
    <submittedName>
        <fullName evidence="2">HDIG domain-containing protein</fullName>
    </submittedName>
</protein>
<name>A0AAT9LEK3_9FIRM</name>
<dbReference type="SMART" id="SM00471">
    <property type="entry name" value="HDc"/>
    <property type="match status" value="1"/>
</dbReference>
<sequence length="183" mass="20322">MTREELLDEVQKRIRTKNLFKHILAVEAVMRRLARHFGEDEDRWGAAGLLHDIDYEETKDDPNTHSLISGKIAEELGFDREIVDAVKAHNEAHGLPRDTRMAKALYSADPLTGLIVASALISPSKKLSGIDADFVIHRMGEKSFARGANRDAIKACSELGLDLREFIAMGLEAMQGISEELGL</sequence>
<dbReference type="InterPro" id="IPR006675">
    <property type="entry name" value="HDIG_dom"/>
</dbReference>
<dbReference type="InterPro" id="IPR006674">
    <property type="entry name" value="HD_domain"/>
</dbReference>
<dbReference type="NCBIfam" id="TIGR00277">
    <property type="entry name" value="HDIG"/>
    <property type="match status" value="1"/>
</dbReference>
<dbReference type="KEGG" id="fcz:IMF26_05325"/>
<dbReference type="PANTHER" id="PTHR38659">
    <property type="entry name" value="METAL-DEPENDENT PHOSPHOHYDROLASE"/>
    <property type="match status" value="1"/>
</dbReference>
<organism evidence="2">
    <name type="scientific">Candidatus Fermentithermobacillus carboniphilus</name>
    <dbReference type="NCBI Taxonomy" id="3085328"/>
    <lineage>
        <taxon>Bacteria</taxon>
        <taxon>Bacillati</taxon>
        <taxon>Bacillota</taxon>
        <taxon>Candidatus Fermentithermobacillia</taxon>
        <taxon>Candidatus Fermentithermobacillales</taxon>
        <taxon>Candidatus Fermentithermobacillaceae</taxon>
        <taxon>Candidatus Fermentithermobacillus</taxon>
    </lineage>
</organism>
<dbReference type="Pfam" id="PF01966">
    <property type="entry name" value="HD"/>
    <property type="match status" value="1"/>
</dbReference>
<evidence type="ECO:0000259" key="1">
    <source>
        <dbReference type="PROSITE" id="PS51831"/>
    </source>
</evidence>
<evidence type="ECO:0000313" key="2">
    <source>
        <dbReference type="EMBL" id="QUL99462.1"/>
    </source>
</evidence>
<dbReference type="PROSITE" id="PS51831">
    <property type="entry name" value="HD"/>
    <property type="match status" value="1"/>
</dbReference>
<dbReference type="AlphaFoldDB" id="A0AAT9LEK3"/>
<proteinExistence type="predicted"/>
<reference evidence="2" key="2">
    <citation type="journal article" date="2023" name="Biology">
        <title>Prokaryotic Life Associated with Coal-Fire Gas Vents Revealed by Metagenomics.</title>
        <authorList>
            <person name="Kadnikov V.V."/>
            <person name="Mardanov A.V."/>
            <person name="Beletsky A.V."/>
            <person name="Karnachuk O.V."/>
            <person name="Ravin N.V."/>
        </authorList>
    </citation>
    <scope>NUCLEOTIDE SEQUENCE</scope>
    <source>
        <strain evidence="2">Bu02</strain>
    </source>
</reference>
<dbReference type="InterPro" id="IPR003607">
    <property type="entry name" value="HD/PDEase_dom"/>
</dbReference>
<dbReference type="PANTHER" id="PTHR38659:SF1">
    <property type="entry name" value="METAL DEPENDENT PHOSPHOHYDROLASE"/>
    <property type="match status" value="1"/>
</dbReference>
<dbReference type="EMBL" id="CP062796">
    <property type="protein sequence ID" value="QUL99462.1"/>
    <property type="molecule type" value="Genomic_DNA"/>
</dbReference>
<dbReference type="SUPFAM" id="SSF109604">
    <property type="entry name" value="HD-domain/PDEase-like"/>
    <property type="match status" value="1"/>
</dbReference>
<gene>
    <name evidence="2" type="ORF">IMF26_05325</name>
</gene>
<reference evidence="2" key="1">
    <citation type="submission" date="2020-10" db="EMBL/GenBank/DDBJ databases">
        <authorList>
            <person name="Kadnikov V."/>
            <person name="Beletsky A.V."/>
            <person name="Mardanov A.V."/>
            <person name="Karnachuk O.V."/>
            <person name="Ravin N.V."/>
        </authorList>
    </citation>
    <scope>NUCLEOTIDE SEQUENCE</scope>
    <source>
        <strain evidence="2">Bu02</strain>
    </source>
</reference>
<accession>A0AAT9LEK3</accession>
<feature type="domain" description="HD" evidence="1">
    <location>
        <begin position="19"/>
        <end position="114"/>
    </location>
</feature>
<dbReference type="Gene3D" id="1.10.3210.10">
    <property type="entry name" value="Hypothetical protein af1432"/>
    <property type="match status" value="1"/>
</dbReference>
<dbReference type="CDD" id="cd00077">
    <property type="entry name" value="HDc"/>
    <property type="match status" value="1"/>
</dbReference>